<evidence type="ECO:0000256" key="5">
    <source>
        <dbReference type="ARBA" id="ARBA00022481"/>
    </source>
</evidence>
<keyword evidence="7 10" id="KW-0812">Transmembrane</keyword>
<organism evidence="12 13">
    <name type="scientific">Desulfobaculum bizertense DSM 18034</name>
    <dbReference type="NCBI Taxonomy" id="1121442"/>
    <lineage>
        <taxon>Bacteria</taxon>
        <taxon>Pseudomonadati</taxon>
        <taxon>Thermodesulfobacteriota</taxon>
        <taxon>Desulfovibrionia</taxon>
        <taxon>Desulfovibrionales</taxon>
        <taxon>Desulfovibrionaceae</taxon>
        <taxon>Desulfobaculum</taxon>
    </lineage>
</organism>
<evidence type="ECO:0000256" key="2">
    <source>
        <dbReference type="ARBA" id="ARBA00009984"/>
    </source>
</evidence>
<dbReference type="InterPro" id="IPR045584">
    <property type="entry name" value="Pilin-like"/>
</dbReference>
<evidence type="ECO:0000256" key="10">
    <source>
        <dbReference type="SAM" id="Phobius"/>
    </source>
</evidence>
<dbReference type="GO" id="GO:0015628">
    <property type="term" value="P:protein secretion by the type II secretion system"/>
    <property type="evidence" value="ECO:0007669"/>
    <property type="project" value="InterPro"/>
</dbReference>
<evidence type="ECO:0000259" key="11">
    <source>
        <dbReference type="Pfam" id="PF08334"/>
    </source>
</evidence>
<evidence type="ECO:0000256" key="6">
    <source>
        <dbReference type="ARBA" id="ARBA00022519"/>
    </source>
</evidence>
<dbReference type="Proteomes" id="UP000189733">
    <property type="component" value="Unassembled WGS sequence"/>
</dbReference>
<dbReference type="STRING" id="1121442.SAMN02745702_02358"/>
<dbReference type="Pfam" id="PF07963">
    <property type="entry name" value="N_methyl"/>
    <property type="match status" value="1"/>
</dbReference>
<dbReference type="AlphaFoldDB" id="A0A1T4WJI6"/>
<feature type="transmembrane region" description="Helical" evidence="10">
    <location>
        <begin position="15"/>
        <end position="36"/>
    </location>
</feature>
<comment type="similarity">
    <text evidence="2">Belongs to the GSP G family.</text>
</comment>
<reference evidence="12 13" key="1">
    <citation type="submission" date="2017-02" db="EMBL/GenBank/DDBJ databases">
        <authorList>
            <person name="Peterson S.W."/>
        </authorList>
    </citation>
    <scope>NUCLEOTIDE SEQUENCE [LARGE SCALE GENOMIC DNA]</scope>
    <source>
        <strain evidence="12 13">DSM 18034</strain>
    </source>
</reference>
<gene>
    <name evidence="12" type="ORF">SAMN02745702_02358</name>
</gene>
<keyword evidence="8 10" id="KW-1133">Transmembrane helix</keyword>
<feature type="domain" description="Type II secretion system protein GspG C-terminal" evidence="11">
    <location>
        <begin position="37"/>
        <end position="146"/>
    </location>
</feature>
<dbReference type="PRINTS" id="PR00813">
    <property type="entry name" value="BCTERIALGSPG"/>
</dbReference>
<dbReference type="InterPro" id="IPR012902">
    <property type="entry name" value="N_methyl_site"/>
</dbReference>
<sequence>MKQRDLSQRGHQNGFTLIELMVVIVILGILAGLVVPKLMDEPDRARAVKARLQIESLGTALQRYCLDNGQFPSTEQGLEALVECPVTGRIPQQYPRTGYMDRIPQDPWGNRYVYVSPGQYGDYDLACYGADGMPGGDGRDADIASWQES</sequence>
<keyword evidence="13" id="KW-1185">Reference proteome</keyword>
<dbReference type="NCBIfam" id="TIGR02532">
    <property type="entry name" value="IV_pilin_GFxxxE"/>
    <property type="match status" value="1"/>
</dbReference>
<evidence type="ECO:0000256" key="1">
    <source>
        <dbReference type="ARBA" id="ARBA00004377"/>
    </source>
</evidence>
<dbReference type="EMBL" id="FUYA01000008">
    <property type="protein sequence ID" value="SKA77516.1"/>
    <property type="molecule type" value="Genomic_DNA"/>
</dbReference>
<keyword evidence="5" id="KW-0488">Methylation</keyword>
<dbReference type="Pfam" id="PF08334">
    <property type="entry name" value="T2SSG"/>
    <property type="match status" value="1"/>
</dbReference>
<protein>
    <recommendedName>
        <fullName evidence="3">Type II secretion system core protein G</fullName>
    </recommendedName>
</protein>
<dbReference type="PANTHER" id="PTHR30093:SF44">
    <property type="entry name" value="TYPE II SECRETION SYSTEM CORE PROTEIN G"/>
    <property type="match status" value="1"/>
</dbReference>
<evidence type="ECO:0000313" key="12">
    <source>
        <dbReference type="EMBL" id="SKA77516.1"/>
    </source>
</evidence>
<dbReference type="Gene3D" id="3.30.700.10">
    <property type="entry name" value="Glycoprotein, Type 4 Pilin"/>
    <property type="match status" value="1"/>
</dbReference>
<evidence type="ECO:0000256" key="3">
    <source>
        <dbReference type="ARBA" id="ARBA00020042"/>
    </source>
</evidence>
<dbReference type="OrthoDB" id="9795612at2"/>
<dbReference type="InterPro" id="IPR000983">
    <property type="entry name" value="Bac_GSPG_pilin"/>
</dbReference>
<proteinExistence type="inferred from homology"/>
<dbReference type="GO" id="GO:0015627">
    <property type="term" value="C:type II protein secretion system complex"/>
    <property type="evidence" value="ECO:0007669"/>
    <property type="project" value="InterPro"/>
</dbReference>
<dbReference type="GO" id="GO:0005886">
    <property type="term" value="C:plasma membrane"/>
    <property type="evidence" value="ECO:0007669"/>
    <property type="project" value="UniProtKB-SubCell"/>
</dbReference>
<keyword evidence="6" id="KW-0997">Cell inner membrane</keyword>
<keyword evidence="4" id="KW-1003">Cell membrane</keyword>
<evidence type="ECO:0000313" key="13">
    <source>
        <dbReference type="Proteomes" id="UP000189733"/>
    </source>
</evidence>
<comment type="subcellular location">
    <subcellularLocation>
        <location evidence="1">Cell inner membrane</location>
        <topology evidence="1">Single-pass membrane protein</topology>
    </subcellularLocation>
</comment>
<accession>A0A1T4WJI6</accession>
<dbReference type="InterPro" id="IPR013545">
    <property type="entry name" value="T2SS_protein-GspG_C"/>
</dbReference>
<dbReference type="PANTHER" id="PTHR30093">
    <property type="entry name" value="GENERAL SECRETION PATHWAY PROTEIN G"/>
    <property type="match status" value="1"/>
</dbReference>
<dbReference type="NCBIfam" id="TIGR01710">
    <property type="entry name" value="typeII_sec_gspG"/>
    <property type="match status" value="1"/>
</dbReference>
<evidence type="ECO:0000256" key="8">
    <source>
        <dbReference type="ARBA" id="ARBA00022989"/>
    </source>
</evidence>
<dbReference type="SUPFAM" id="SSF54523">
    <property type="entry name" value="Pili subunits"/>
    <property type="match status" value="1"/>
</dbReference>
<dbReference type="RefSeq" id="WP_078685640.1">
    <property type="nucleotide sequence ID" value="NZ_FUYA01000008.1"/>
</dbReference>
<evidence type="ECO:0000256" key="7">
    <source>
        <dbReference type="ARBA" id="ARBA00022692"/>
    </source>
</evidence>
<dbReference type="InterPro" id="IPR010054">
    <property type="entry name" value="Type2_sec_GspG"/>
</dbReference>
<name>A0A1T4WJI6_9BACT</name>
<keyword evidence="9 10" id="KW-0472">Membrane</keyword>
<evidence type="ECO:0000256" key="4">
    <source>
        <dbReference type="ARBA" id="ARBA00022475"/>
    </source>
</evidence>
<evidence type="ECO:0000256" key="9">
    <source>
        <dbReference type="ARBA" id="ARBA00023136"/>
    </source>
</evidence>